<dbReference type="InterPro" id="IPR016024">
    <property type="entry name" value="ARM-type_fold"/>
</dbReference>
<name>A0A914AIG9_PATMI</name>
<keyword evidence="2" id="KW-1185">Reference proteome</keyword>
<protein>
    <recommendedName>
        <fullName evidence="3">Glomulin</fullName>
    </recommendedName>
</protein>
<evidence type="ECO:0000313" key="1">
    <source>
        <dbReference type="EnsemblMetazoa" id="XP_038063780.1"/>
    </source>
</evidence>
<dbReference type="PANTHER" id="PTHR15430:SF1">
    <property type="entry name" value="GLOMULIN"/>
    <property type="match status" value="1"/>
</dbReference>
<dbReference type="Pfam" id="PF08568">
    <property type="entry name" value="Kinetochor_Ybp2"/>
    <property type="match status" value="1"/>
</dbReference>
<sequence>MESSLRKSARPFKGWSAKSLRRHHDEASKLLSTVKECMDYEDSQQVREIMCDEAYKGLVEYIAWDLLPILGPHLSDKETNEEMYQNCVQIIIRLAELGNPKEMFIGLLEQLDRFLDSLVHNDLLGPLQTVIRRLGLAKPLYYNQLLTTLYAHMELLKVPSVNGMGAMERRLISQDPDYSKVETTSLVLLEFLVPLVQDVEEALVTNVPSQNPSPKNIKDIEATRTEIMKFVLNILEHPLIAIEFKYQDDADEEEEMKELGINAEARQQVVPRQEEYSLSKKSAEQCMLYLELMGCSFSYLLLYASQRSANPDAIKEQLKKKKKKKKKHEDDGKKEETLPVLGLSCFAYMLLVEGYQTNRMPSIFSTVYMMEVVMPYVEAMLRRPEEPIILKGLELLRSVVDRLDEQSLNSNLLDTKQNFLQVTECMVQIMVYCPSKTIRRIAVSVLSPYMDRFDWKGRYHILRSLFISTTHPGAKGMLIGKLKDYVHSTLQSDSHNDWFVGVRSHKLWVMIFKLDKGERTDLLNSADKEIAVLNFLRYLLLRDSGGQDLTGIWPWLGILQQVYLNPLQSCLSGSRTHYTLKVESTWKEIRRAEMKKENLTGILTVGGQQFPMMPLPEQVKVLETAVYTFDLIGSIVSRVNEIIKTYKHLLPVEGDTSPRSLLADVHGAGDVDMDI</sequence>
<dbReference type="GO" id="GO:0055105">
    <property type="term" value="F:ubiquitin-protein transferase inhibitor activity"/>
    <property type="evidence" value="ECO:0007669"/>
    <property type="project" value="TreeGrafter"/>
</dbReference>
<evidence type="ECO:0000313" key="2">
    <source>
        <dbReference type="Proteomes" id="UP000887568"/>
    </source>
</evidence>
<evidence type="ECO:0008006" key="3">
    <source>
        <dbReference type="Google" id="ProtNLM"/>
    </source>
</evidence>
<dbReference type="SUPFAM" id="SSF48371">
    <property type="entry name" value="ARM repeat"/>
    <property type="match status" value="1"/>
</dbReference>
<dbReference type="Proteomes" id="UP000887568">
    <property type="component" value="Unplaced"/>
</dbReference>
<organism evidence="1 2">
    <name type="scientific">Patiria miniata</name>
    <name type="common">Bat star</name>
    <name type="synonym">Asterina miniata</name>
    <dbReference type="NCBI Taxonomy" id="46514"/>
    <lineage>
        <taxon>Eukaryota</taxon>
        <taxon>Metazoa</taxon>
        <taxon>Echinodermata</taxon>
        <taxon>Eleutherozoa</taxon>
        <taxon>Asterozoa</taxon>
        <taxon>Asteroidea</taxon>
        <taxon>Valvatacea</taxon>
        <taxon>Valvatida</taxon>
        <taxon>Asterinidae</taxon>
        <taxon>Patiria</taxon>
    </lineage>
</organism>
<dbReference type="OrthoDB" id="619536at2759"/>
<dbReference type="EnsemblMetazoa" id="XM_038207852.1">
    <property type="protein sequence ID" value="XP_038063780.1"/>
    <property type="gene ID" value="LOC119734362"/>
</dbReference>
<dbReference type="InterPro" id="IPR013877">
    <property type="entry name" value="YAP-bd/ALF4/Glomulin"/>
</dbReference>
<accession>A0A914AIG9</accession>
<dbReference type="InterPro" id="IPR019516">
    <property type="entry name" value="Glomulin/ALF4"/>
</dbReference>
<dbReference type="RefSeq" id="XP_038063780.1">
    <property type="nucleotide sequence ID" value="XM_038207852.1"/>
</dbReference>
<dbReference type="GO" id="GO:0005737">
    <property type="term" value="C:cytoplasm"/>
    <property type="evidence" value="ECO:0007669"/>
    <property type="project" value="TreeGrafter"/>
</dbReference>
<dbReference type="PANTHER" id="PTHR15430">
    <property type="entry name" value="GLOMULIN"/>
    <property type="match status" value="1"/>
</dbReference>
<dbReference type="AlphaFoldDB" id="A0A914AIG9"/>
<proteinExistence type="predicted"/>
<reference evidence="1" key="1">
    <citation type="submission" date="2022-11" db="UniProtKB">
        <authorList>
            <consortium name="EnsemblMetazoa"/>
        </authorList>
    </citation>
    <scope>IDENTIFICATION</scope>
</reference>
<dbReference type="GeneID" id="119734362"/>
<dbReference type="OMA" id="TLCPMEH"/>